<protein>
    <submittedName>
        <fullName evidence="1">Uncharacterized protein</fullName>
    </submittedName>
</protein>
<organism evidence="1">
    <name type="scientific">Anguilla anguilla</name>
    <name type="common">European freshwater eel</name>
    <name type="synonym">Muraena anguilla</name>
    <dbReference type="NCBI Taxonomy" id="7936"/>
    <lineage>
        <taxon>Eukaryota</taxon>
        <taxon>Metazoa</taxon>
        <taxon>Chordata</taxon>
        <taxon>Craniata</taxon>
        <taxon>Vertebrata</taxon>
        <taxon>Euteleostomi</taxon>
        <taxon>Actinopterygii</taxon>
        <taxon>Neopterygii</taxon>
        <taxon>Teleostei</taxon>
        <taxon>Anguilliformes</taxon>
        <taxon>Anguillidae</taxon>
        <taxon>Anguilla</taxon>
    </lineage>
</organism>
<dbReference type="AlphaFoldDB" id="A0A0E9XKE3"/>
<evidence type="ECO:0000313" key="1">
    <source>
        <dbReference type="EMBL" id="JAI02164.1"/>
    </source>
</evidence>
<dbReference type="EMBL" id="GBXM01006414">
    <property type="protein sequence ID" value="JAI02164.1"/>
    <property type="molecule type" value="Transcribed_RNA"/>
</dbReference>
<sequence>MNCFQKIKYLIKFNKVHYLMDVCEEEQGSHLMVPSNGKSGILLLQLVLQTMAPWLWSPGVPDLGEITCFTCHLWLFNNDG</sequence>
<proteinExistence type="predicted"/>
<reference evidence="1" key="1">
    <citation type="submission" date="2014-11" db="EMBL/GenBank/DDBJ databases">
        <authorList>
            <person name="Amaro Gonzalez C."/>
        </authorList>
    </citation>
    <scope>NUCLEOTIDE SEQUENCE</scope>
</reference>
<name>A0A0E9XKE3_ANGAN</name>
<reference evidence="1" key="2">
    <citation type="journal article" date="2015" name="Fish Shellfish Immunol.">
        <title>Early steps in the European eel (Anguilla anguilla)-Vibrio vulnificus interaction in the gills: Role of the RtxA13 toxin.</title>
        <authorList>
            <person name="Callol A."/>
            <person name="Pajuelo D."/>
            <person name="Ebbesson L."/>
            <person name="Teles M."/>
            <person name="MacKenzie S."/>
            <person name="Amaro C."/>
        </authorList>
    </citation>
    <scope>NUCLEOTIDE SEQUENCE</scope>
</reference>
<accession>A0A0E9XKE3</accession>